<dbReference type="Pfam" id="PF00078">
    <property type="entry name" value="RVT_1"/>
    <property type="match status" value="1"/>
</dbReference>
<evidence type="ECO:0000259" key="1">
    <source>
        <dbReference type="Pfam" id="PF00078"/>
    </source>
</evidence>
<dbReference type="OrthoDB" id="542221at2759"/>
<feature type="domain" description="Reverse transcriptase" evidence="1">
    <location>
        <begin position="93"/>
        <end position="161"/>
    </location>
</feature>
<dbReference type="PANTHER" id="PTHR24559">
    <property type="entry name" value="TRANSPOSON TY3-I GAG-POL POLYPROTEIN"/>
    <property type="match status" value="1"/>
</dbReference>
<dbReference type="Proteomes" id="UP000236333">
    <property type="component" value="Unassembled WGS sequence"/>
</dbReference>
<organism evidence="2 3">
    <name type="scientific">Tetrabaena socialis</name>
    <dbReference type="NCBI Taxonomy" id="47790"/>
    <lineage>
        <taxon>Eukaryota</taxon>
        <taxon>Viridiplantae</taxon>
        <taxon>Chlorophyta</taxon>
        <taxon>core chlorophytes</taxon>
        <taxon>Chlorophyceae</taxon>
        <taxon>CS clade</taxon>
        <taxon>Chlamydomonadales</taxon>
        <taxon>Tetrabaenaceae</taxon>
        <taxon>Tetrabaena</taxon>
    </lineage>
</organism>
<dbReference type="InterPro" id="IPR053134">
    <property type="entry name" value="RNA-dir_DNA_polymerase"/>
</dbReference>
<accession>A0A2J8A1F3</accession>
<dbReference type="CDD" id="cd01647">
    <property type="entry name" value="RT_LTR"/>
    <property type="match status" value="1"/>
</dbReference>
<dbReference type="SUPFAM" id="SSF56672">
    <property type="entry name" value="DNA/RNA polymerases"/>
    <property type="match status" value="2"/>
</dbReference>
<dbReference type="AlphaFoldDB" id="A0A2J8A1F3"/>
<dbReference type="InterPro" id="IPR000477">
    <property type="entry name" value="RT_dom"/>
</dbReference>
<comment type="caution">
    <text evidence="2">The sequence shown here is derived from an EMBL/GenBank/DDBJ whole genome shotgun (WGS) entry which is preliminary data.</text>
</comment>
<dbReference type="InterPro" id="IPR043502">
    <property type="entry name" value="DNA/RNA_pol_sf"/>
</dbReference>
<reference evidence="2 3" key="1">
    <citation type="journal article" date="2017" name="Mol. Biol. Evol.">
        <title>The 4-celled Tetrabaena socialis nuclear genome reveals the essential components for genetic control of cell number at the origin of multicellularity in the volvocine lineage.</title>
        <authorList>
            <person name="Featherston J."/>
            <person name="Arakaki Y."/>
            <person name="Hanschen E.R."/>
            <person name="Ferris P.J."/>
            <person name="Michod R.E."/>
            <person name="Olson B.J.S.C."/>
            <person name="Nozaki H."/>
            <person name="Durand P.M."/>
        </authorList>
    </citation>
    <scope>NUCLEOTIDE SEQUENCE [LARGE SCALE GENOMIC DNA]</scope>
    <source>
        <strain evidence="2 3">NIES-571</strain>
    </source>
</reference>
<dbReference type="PANTHER" id="PTHR24559:SF438">
    <property type="entry name" value="PEPTIDASE A2 DOMAIN-CONTAINING PROTEIN"/>
    <property type="match status" value="1"/>
</dbReference>
<evidence type="ECO:0000313" key="3">
    <source>
        <dbReference type="Proteomes" id="UP000236333"/>
    </source>
</evidence>
<name>A0A2J8A1F3_9CHLO</name>
<dbReference type="EMBL" id="PGGS01000243">
    <property type="protein sequence ID" value="PNH06325.1"/>
    <property type="molecule type" value="Genomic_DNA"/>
</dbReference>
<gene>
    <name evidence="2" type="ORF">TSOC_007309</name>
</gene>
<evidence type="ECO:0000313" key="2">
    <source>
        <dbReference type="EMBL" id="PNH06325.1"/>
    </source>
</evidence>
<dbReference type="Gene3D" id="3.30.70.270">
    <property type="match status" value="1"/>
</dbReference>
<sequence length="196" mass="21632">MDSTMPGMKDEEGQMTQTRFCQDARQLNTATIPDSHRIPRTDELFQHTGDASYFTKCERLPRRLQPAATAGRGLPQDGILAAPRALAVQPPPRVMDTHIREWGLQDFVVCYVDDLLVFSRTAAEHVEHLACLFAMLRAIGIKLHPEKMLFVADAVEFLGHMVSHAGLQLTQACIATFKTLVTIGARHLSGPDNGVG</sequence>
<proteinExistence type="predicted"/>
<protein>
    <submittedName>
        <fullName evidence="2">Retrovirus-related Pol polyprotein from transposon</fullName>
    </submittedName>
</protein>
<keyword evidence="3" id="KW-1185">Reference proteome</keyword>
<dbReference type="InterPro" id="IPR043128">
    <property type="entry name" value="Rev_trsase/Diguanyl_cyclase"/>
</dbReference>